<comment type="caution">
    <text evidence="1">The sequence shown here is derived from an EMBL/GenBank/DDBJ whole genome shotgun (WGS) entry which is preliminary data.</text>
</comment>
<dbReference type="EMBL" id="JADCNM010000012">
    <property type="protein sequence ID" value="KAG0460024.1"/>
    <property type="molecule type" value="Genomic_DNA"/>
</dbReference>
<protein>
    <submittedName>
        <fullName evidence="1">Uncharacterized protein</fullName>
    </submittedName>
</protein>
<accession>A0A835PQF0</accession>
<reference evidence="3 4" key="1">
    <citation type="journal article" date="2020" name="Nat. Food">
        <title>A phased Vanilla planifolia genome enables genetic improvement of flavour and production.</title>
        <authorList>
            <person name="Hasing T."/>
            <person name="Tang H."/>
            <person name="Brym M."/>
            <person name="Khazi F."/>
            <person name="Huang T."/>
            <person name="Chambers A.H."/>
        </authorList>
    </citation>
    <scope>NUCLEOTIDE SEQUENCE [LARGE SCALE GENOMIC DNA]</scope>
    <source>
        <tissue evidence="1">Leaf</tissue>
    </source>
</reference>
<proteinExistence type="predicted"/>
<gene>
    <name evidence="2" type="ORF">HPP92_023152</name>
    <name evidence="1" type="ORF">HPP92_023472</name>
</gene>
<keyword evidence="3" id="KW-1185">Reference proteome</keyword>
<name>A0A835PQF0_VANPL</name>
<dbReference type="EMBL" id="JADCNL010000012">
    <property type="protein sequence ID" value="KAG0458315.1"/>
    <property type="molecule type" value="Genomic_DNA"/>
</dbReference>
<evidence type="ECO:0000313" key="2">
    <source>
        <dbReference type="EMBL" id="KAG0460024.1"/>
    </source>
</evidence>
<dbReference type="AlphaFoldDB" id="A0A835PQF0"/>
<evidence type="ECO:0000313" key="4">
    <source>
        <dbReference type="Proteomes" id="UP000639772"/>
    </source>
</evidence>
<dbReference type="Proteomes" id="UP000639772">
    <property type="component" value="Chromosome 12"/>
</dbReference>
<sequence>MRVAMVRAFMEMDDPEKAVFANVAFHFSLKLWFAAQMSAEEKLVECTHTVEALSLMLSVLYDTLIGEDDRGNSLSVSVD</sequence>
<organism evidence="1 3">
    <name type="scientific">Vanilla planifolia</name>
    <name type="common">Vanilla</name>
    <dbReference type="NCBI Taxonomy" id="51239"/>
    <lineage>
        <taxon>Eukaryota</taxon>
        <taxon>Viridiplantae</taxon>
        <taxon>Streptophyta</taxon>
        <taxon>Embryophyta</taxon>
        <taxon>Tracheophyta</taxon>
        <taxon>Spermatophyta</taxon>
        <taxon>Magnoliopsida</taxon>
        <taxon>Liliopsida</taxon>
        <taxon>Asparagales</taxon>
        <taxon>Orchidaceae</taxon>
        <taxon>Vanilloideae</taxon>
        <taxon>Vanilleae</taxon>
        <taxon>Vanilla</taxon>
    </lineage>
</organism>
<dbReference type="Proteomes" id="UP000636800">
    <property type="component" value="Chromosome 12"/>
</dbReference>
<evidence type="ECO:0000313" key="1">
    <source>
        <dbReference type="EMBL" id="KAG0458315.1"/>
    </source>
</evidence>
<evidence type="ECO:0000313" key="3">
    <source>
        <dbReference type="Proteomes" id="UP000636800"/>
    </source>
</evidence>